<accession>A0AAD7LBE2</accession>
<reference evidence="7" key="1">
    <citation type="journal article" date="2023" name="Science">
        <title>Elucidation of the pathway for biosynthesis of saponin adjuvants from the soapbark tree.</title>
        <authorList>
            <person name="Reed J."/>
            <person name="Orme A."/>
            <person name="El-Demerdash A."/>
            <person name="Owen C."/>
            <person name="Martin L.B.B."/>
            <person name="Misra R.C."/>
            <person name="Kikuchi S."/>
            <person name="Rejzek M."/>
            <person name="Martin A.C."/>
            <person name="Harkess A."/>
            <person name="Leebens-Mack J."/>
            <person name="Louveau T."/>
            <person name="Stephenson M.J."/>
            <person name="Osbourn A."/>
        </authorList>
    </citation>
    <scope>NUCLEOTIDE SEQUENCE</scope>
    <source>
        <strain evidence="7">S10</strain>
    </source>
</reference>
<feature type="domain" description="Pectinesterase catalytic" evidence="6">
    <location>
        <begin position="65"/>
        <end position="146"/>
    </location>
</feature>
<dbReference type="Gene3D" id="2.160.20.10">
    <property type="entry name" value="Single-stranded right-handed beta-helix, Pectin lyase-like"/>
    <property type="match status" value="1"/>
</dbReference>
<dbReference type="AlphaFoldDB" id="A0AAD7LBE2"/>
<dbReference type="InterPro" id="IPR000070">
    <property type="entry name" value="Pectinesterase_cat"/>
</dbReference>
<evidence type="ECO:0000259" key="6">
    <source>
        <dbReference type="Pfam" id="PF01095"/>
    </source>
</evidence>
<keyword evidence="3" id="KW-0134">Cell wall</keyword>
<evidence type="ECO:0000256" key="5">
    <source>
        <dbReference type="ARBA" id="ARBA00023085"/>
    </source>
</evidence>
<dbReference type="PANTHER" id="PTHR31707">
    <property type="entry name" value="PECTINESTERASE"/>
    <property type="match status" value="1"/>
</dbReference>
<dbReference type="Pfam" id="PF01095">
    <property type="entry name" value="Pectinesterase"/>
    <property type="match status" value="1"/>
</dbReference>
<dbReference type="InterPro" id="IPR011050">
    <property type="entry name" value="Pectin_lyase_fold/virulence"/>
</dbReference>
<name>A0AAD7LBE2_QUISA</name>
<comment type="subcellular location">
    <subcellularLocation>
        <location evidence="1">Secreted</location>
        <location evidence="1">Cell wall</location>
    </subcellularLocation>
</comment>
<evidence type="ECO:0000256" key="1">
    <source>
        <dbReference type="ARBA" id="ARBA00004191"/>
    </source>
</evidence>
<dbReference type="Proteomes" id="UP001163823">
    <property type="component" value="Chromosome 10"/>
</dbReference>
<evidence type="ECO:0000313" key="8">
    <source>
        <dbReference type="Proteomes" id="UP001163823"/>
    </source>
</evidence>
<protein>
    <submittedName>
        <fullName evidence="7">Pectinesterase</fullName>
    </submittedName>
</protein>
<dbReference type="InterPro" id="IPR012334">
    <property type="entry name" value="Pectin_lyas_fold"/>
</dbReference>
<comment type="pathway">
    <text evidence="2">Glycan metabolism; pectin degradation; 2-dehydro-3-deoxy-D-gluconate from pectin: step 1/5.</text>
</comment>
<comment type="caution">
    <text evidence="7">The sequence shown here is derived from an EMBL/GenBank/DDBJ whole genome shotgun (WGS) entry which is preliminary data.</text>
</comment>
<keyword evidence="3" id="KW-0964">Secreted</keyword>
<dbReference type="GO" id="GO:0030599">
    <property type="term" value="F:pectinesterase activity"/>
    <property type="evidence" value="ECO:0007669"/>
    <property type="project" value="InterPro"/>
</dbReference>
<keyword evidence="5" id="KW-0063">Aspartyl esterase</keyword>
<dbReference type="GO" id="GO:0042545">
    <property type="term" value="P:cell wall modification"/>
    <property type="evidence" value="ECO:0007669"/>
    <property type="project" value="InterPro"/>
</dbReference>
<evidence type="ECO:0000313" key="7">
    <source>
        <dbReference type="EMBL" id="KAJ7954286.1"/>
    </source>
</evidence>
<gene>
    <name evidence="7" type="ORF">O6P43_025883</name>
</gene>
<evidence type="ECO:0000256" key="2">
    <source>
        <dbReference type="ARBA" id="ARBA00005184"/>
    </source>
</evidence>
<evidence type="ECO:0000256" key="3">
    <source>
        <dbReference type="ARBA" id="ARBA00022512"/>
    </source>
</evidence>
<keyword evidence="8" id="KW-1185">Reference proteome</keyword>
<keyword evidence="4" id="KW-0378">Hydrolase</keyword>
<dbReference type="KEGG" id="qsa:O6P43_025883"/>
<evidence type="ECO:0000256" key="4">
    <source>
        <dbReference type="ARBA" id="ARBA00022801"/>
    </source>
</evidence>
<sequence>MLSNFSKLLSNSLAITKIVSSSSSSAMIESKQIGGRRLLSGGHNDFPKWLSAADRRLLQAVEPASRPWGKYSRTVIIKSDLDGLVDPAGWLPWDENTTILSTVYYGEFMNTGIGADTEGRVKWPGYHVINNAAEAEQFTVENFLDGGSWIPGTGVPFDDGL</sequence>
<proteinExistence type="predicted"/>
<dbReference type="EMBL" id="JARAOO010000010">
    <property type="protein sequence ID" value="KAJ7954286.1"/>
    <property type="molecule type" value="Genomic_DNA"/>
</dbReference>
<organism evidence="7 8">
    <name type="scientific">Quillaja saponaria</name>
    <name type="common">Soap bark tree</name>
    <dbReference type="NCBI Taxonomy" id="32244"/>
    <lineage>
        <taxon>Eukaryota</taxon>
        <taxon>Viridiplantae</taxon>
        <taxon>Streptophyta</taxon>
        <taxon>Embryophyta</taxon>
        <taxon>Tracheophyta</taxon>
        <taxon>Spermatophyta</taxon>
        <taxon>Magnoliopsida</taxon>
        <taxon>eudicotyledons</taxon>
        <taxon>Gunneridae</taxon>
        <taxon>Pentapetalae</taxon>
        <taxon>rosids</taxon>
        <taxon>fabids</taxon>
        <taxon>Fabales</taxon>
        <taxon>Quillajaceae</taxon>
        <taxon>Quillaja</taxon>
    </lineage>
</organism>
<dbReference type="SUPFAM" id="SSF51126">
    <property type="entry name" value="Pectin lyase-like"/>
    <property type="match status" value="1"/>
</dbReference>